<dbReference type="InterPro" id="IPR017945">
    <property type="entry name" value="DHBP_synth_RibB-like_a/b_dom"/>
</dbReference>
<evidence type="ECO:0000313" key="9">
    <source>
        <dbReference type="EMBL" id="WAR08613.1"/>
    </source>
</evidence>
<accession>A0ABY7EF22</accession>
<name>A0ABY7EF22_MYAAR</name>
<evidence type="ECO:0000256" key="3">
    <source>
        <dbReference type="ARBA" id="ARBA00012584"/>
    </source>
</evidence>
<dbReference type="Pfam" id="PF01300">
    <property type="entry name" value="Sua5_yciO_yrdC"/>
    <property type="match status" value="2"/>
</dbReference>
<organism evidence="9 10">
    <name type="scientific">Mya arenaria</name>
    <name type="common">Soft-shell clam</name>
    <dbReference type="NCBI Taxonomy" id="6604"/>
    <lineage>
        <taxon>Eukaryota</taxon>
        <taxon>Metazoa</taxon>
        <taxon>Spiralia</taxon>
        <taxon>Lophotrochozoa</taxon>
        <taxon>Mollusca</taxon>
        <taxon>Bivalvia</taxon>
        <taxon>Autobranchia</taxon>
        <taxon>Heteroconchia</taxon>
        <taxon>Euheterodonta</taxon>
        <taxon>Imparidentia</taxon>
        <taxon>Neoheterodontei</taxon>
        <taxon>Myida</taxon>
        <taxon>Myoidea</taxon>
        <taxon>Myidae</taxon>
        <taxon>Mya</taxon>
    </lineage>
</organism>
<evidence type="ECO:0000256" key="4">
    <source>
        <dbReference type="ARBA" id="ARBA00015492"/>
    </source>
</evidence>
<comment type="similarity">
    <text evidence="2">Belongs to the SUA5 family.</text>
</comment>
<evidence type="ECO:0000256" key="5">
    <source>
        <dbReference type="ARBA" id="ARBA00022490"/>
    </source>
</evidence>
<sequence length="215" mass="23431">MRLAPRLSLRIIHNLKQVAHLSEMQNPSKPTILNLPVTQKVDPAQVKVAAESLLNGNIIAVPTDTIYGVAGLVQNSEAIRKIYNIKNRDQAKPIAISGLLDDLLPGPVTIVLQRSSQLNPDLNPGTPLVGIRIPNHPFIIELARKCGGPIALTKLWPQLDVICDGGQLGDTEFSRRGSTVVDLSVRGKYRIIRDGSAKKETVEVLERYSLQDAAS</sequence>
<comment type="subcellular location">
    <subcellularLocation>
        <location evidence="1">Cytoplasm</location>
    </subcellularLocation>
</comment>
<keyword evidence="10" id="KW-1185">Reference proteome</keyword>
<proteinExistence type="inferred from homology"/>
<dbReference type="PANTHER" id="PTHR17490">
    <property type="entry name" value="SUA5"/>
    <property type="match status" value="1"/>
</dbReference>
<gene>
    <name evidence="9" type="ORF">MAR_018571</name>
</gene>
<protein>
    <recommendedName>
        <fullName evidence="4">Threonylcarbamoyl-AMP synthase</fullName>
        <ecNumber evidence="3">2.7.7.87</ecNumber>
    </recommendedName>
</protein>
<evidence type="ECO:0000313" key="10">
    <source>
        <dbReference type="Proteomes" id="UP001164746"/>
    </source>
</evidence>
<dbReference type="Proteomes" id="UP001164746">
    <property type="component" value="Chromosome 6"/>
</dbReference>
<evidence type="ECO:0000256" key="2">
    <source>
        <dbReference type="ARBA" id="ARBA00007663"/>
    </source>
</evidence>
<dbReference type="SUPFAM" id="SSF55821">
    <property type="entry name" value="YrdC/RibB"/>
    <property type="match status" value="1"/>
</dbReference>
<dbReference type="InterPro" id="IPR006070">
    <property type="entry name" value="Sua5-like_dom"/>
</dbReference>
<dbReference type="EMBL" id="CP111017">
    <property type="protein sequence ID" value="WAR08613.1"/>
    <property type="molecule type" value="Genomic_DNA"/>
</dbReference>
<feature type="domain" description="YrdC-like" evidence="8">
    <location>
        <begin position="43"/>
        <end position="215"/>
    </location>
</feature>
<keyword evidence="5" id="KW-0963">Cytoplasm</keyword>
<evidence type="ECO:0000256" key="1">
    <source>
        <dbReference type="ARBA" id="ARBA00004496"/>
    </source>
</evidence>
<dbReference type="EC" id="2.7.7.87" evidence="3"/>
<evidence type="ECO:0000256" key="6">
    <source>
        <dbReference type="ARBA" id="ARBA00022679"/>
    </source>
</evidence>
<reference evidence="9" key="1">
    <citation type="submission" date="2022-11" db="EMBL/GenBank/DDBJ databases">
        <title>Centuries of genome instability and evolution in soft-shell clam transmissible cancer (bioRxiv).</title>
        <authorList>
            <person name="Hart S.F.M."/>
            <person name="Yonemitsu M.A."/>
            <person name="Giersch R.M."/>
            <person name="Beal B.F."/>
            <person name="Arriagada G."/>
            <person name="Davis B.W."/>
            <person name="Ostrander E.A."/>
            <person name="Goff S.P."/>
            <person name="Metzger M.J."/>
        </authorList>
    </citation>
    <scope>NUCLEOTIDE SEQUENCE</scope>
    <source>
        <strain evidence="9">MELC-2E11</strain>
        <tissue evidence="9">Siphon/mantle</tissue>
    </source>
</reference>
<dbReference type="Gene3D" id="3.90.870.10">
    <property type="entry name" value="DHBP synthase"/>
    <property type="match status" value="2"/>
</dbReference>
<dbReference type="PROSITE" id="PS51163">
    <property type="entry name" value="YRDC"/>
    <property type="match status" value="1"/>
</dbReference>
<keyword evidence="6" id="KW-0808">Transferase</keyword>
<dbReference type="InterPro" id="IPR050156">
    <property type="entry name" value="TC-AMP_synthase_SUA5"/>
</dbReference>
<comment type="catalytic activity">
    <reaction evidence="7">
        <text>L-threonine + hydrogencarbonate + ATP = L-threonylcarbamoyladenylate + diphosphate + H2O</text>
        <dbReference type="Rhea" id="RHEA:36407"/>
        <dbReference type="ChEBI" id="CHEBI:15377"/>
        <dbReference type="ChEBI" id="CHEBI:17544"/>
        <dbReference type="ChEBI" id="CHEBI:30616"/>
        <dbReference type="ChEBI" id="CHEBI:33019"/>
        <dbReference type="ChEBI" id="CHEBI:57926"/>
        <dbReference type="ChEBI" id="CHEBI:73682"/>
        <dbReference type="EC" id="2.7.7.87"/>
    </reaction>
</comment>
<dbReference type="PANTHER" id="PTHR17490:SF10">
    <property type="entry name" value="THREONYLCARBAMOYL-AMP SYNTHASE"/>
    <property type="match status" value="1"/>
</dbReference>
<evidence type="ECO:0000256" key="7">
    <source>
        <dbReference type="ARBA" id="ARBA00048366"/>
    </source>
</evidence>
<evidence type="ECO:0000259" key="8">
    <source>
        <dbReference type="PROSITE" id="PS51163"/>
    </source>
</evidence>